<accession>A0ABT9TBT6</accession>
<proteinExistence type="predicted"/>
<keyword evidence="2" id="KW-1185">Reference proteome</keyword>
<comment type="caution">
    <text evidence="1">The sequence shown here is derived from an EMBL/GenBank/DDBJ whole genome shotgun (WGS) entry which is preliminary data.</text>
</comment>
<organism evidence="1 2">
    <name type="scientific">[Curtobacterium] plantarum</name>
    <dbReference type="NCBI Taxonomy" id="221276"/>
    <lineage>
        <taxon>Bacteria</taxon>
        <taxon>Pseudomonadati</taxon>
        <taxon>Pseudomonadota</taxon>
        <taxon>Gammaproteobacteria</taxon>
        <taxon>Enterobacterales</taxon>
        <taxon>Erwiniaceae</taxon>
        <taxon>Pantoea</taxon>
    </lineage>
</organism>
<evidence type="ECO:0008006" key="3">
    <source>
        <dbReference type="Google" id="ProtNLM"/>
    </source>
</evidence>
<dbReference type="RefSeq" id="WP_307618459.1">
    <property type="nucleotide sequence ID" value="NZ_JAUSSJ010000004.1"/>
</dbReference>
<sequence length="334" mass="35671">MPRNLAPAYCVVQQPGNLGFQARMLFNDSNSEAARLFMQTNADTPWLSPGQIVIVADPASSQTTQMLSTLRQAKQKTNMAFVGVTPDEASFMQQHYDLIVALTTAGDKVFGTIGDVGERYFSEIENTLKKIEVSYQNQFRTQGTLISQQFYAERNQLFNQLKELVNKPLLKSLIRYAVKLKPYEDMRRALNLSSRSIVHEWSTVGLAGIPGYSSYVGNAAKAAKFLKSGGYIGMGFAFAGTTNDVVNACVKGRESECKRTAFKEYGKFGASTLTGVGAGAAGSLAGVGICAAIGIATAGTGAVVCAAVGSIAAGYVGAKASDSVMDTIYEYMGI</sequence>
<dbReference type="Proteomes" id="UP001244623">
    <property type="component" value="Unassembled WGS sequence"/>
</dbReference>
<name>A0ABT9TBT6_9GAMM</name>
<evidence type="ECO:0000313" key="1">
    <source>
        <dbReference type="EMBL" id="MDQ0020736.1"/>
    </source>
</evidence>
<evidence type="ECO:0000313" key="2">
    <source>
        <dbReference type="Proteomes" id="UP001244623"/>
    </source>
</evidence>
<gene>
    <name evidence="1" type="ORF">J2X94_002900</name>
</gene>
<dbReference type="EMBL" id="JAUSSJ010000004">
    <property type="protein sequence ID" value="MDQ0020736.1"/>
    <property type="molecule type" value="Genomic_DNA"/>
</dbReference>
<protein>
    <recommendedName>
        <fullName evidence="3">SSU ribosomal protein S2p (SAe)</fullName>
    </recommendedName>
</protein>
<reference evidence="1 2" key="1">
    <citation type="submission" date="2023-07" db="EMBL/GenBank/DDBJ databases">
        <title>Sorghum-associated microbial communities from plants grown in Nebraska, USA.</title>
        <authorList>
            <person name="Schachtman D."/>
        </authorList>
    </citation>
    <scope>NUCLEOTIDE SEQUENCE [LARGE SCALE GENOMIC DNA]</scope>
    <source>
        <strain evidence="1 2">CC49</strain>
    </source>
</reference>